<evidence type="ECO:0000259" key="2">
    <source>
        <dbReference type="Pfam" id="PF00248"/>
    </source>
</evidence>
<dbReference type="KEGG" id="pfy:PFICI_00087"/>
<dbReference type="EMBL" id="KI912109">
    <property type="protein sequence ID" value="ETS86259.1"/>
    <property type="molecule type" value="Genomic_DNA"/>
</dbReference>
<proteinExistence type="predicted"/>
<dbReference type="InterPro" id="IPR006175">
    <property type="entry name" value="YjgF/YER057c/UK114"/>
</dbReference>
<gene>
    <name evidence="3" type="ORF">PFICI_00087</name>
</gene>
<evidence type="ECO:0000256" key="1">
    <source>
        <dbReference type="ARBA" id="ARBA00023002"/>
    </source>
</evidence>
<accession>W3XJR6</accession>
<dbReference type="PANTHER" id="PTHR43147">
    <property type="entry name" value="PROTEIN TAS"/>
    <property type="match status" value="1"/>
</dbReference>
<feature type="domain" description="NADP-dependent oxidoreductase" evidence="2">
    <location>
        <begin position="22"/>
        <end position="319"/>
    </location>
</feature>
<keyword evidence="1" id="KW-0560">Oxidoreductase</keyword>
<name>W3XJR6_PESFW</name>
<dbReference type="Pfam" id="PF01042">
    <property type="entry name" value="Ribonuc_L-PSP"/>
    <property type="match status" value="1"/>
</dbReference>
<dbReference type="InterPro" id="IPR023210">
    <property type="entry name" value="NADP_OxRdtase_dom"/>
</dbReference>
<organism evidence="3 4">
    <name type="scientific">Pestalotiopsis fici (strain W106-1 / CGMCC3.15140)</name>
    <dbReference type="NCBI Taxonomy" id="1229662"/>
    <lineage>
        <taxon>Eukaryota</taxon>
        <taxon>Fungi</taxon>
        <taxon>Dikarya</taxon>
        <taxon>Ascomycota</taxon>
        <taxon>Pezizomycotina</taxon>
        <taxon>Sordariomycetes</taxon>
        <taxon>Xylariomycetidae</taxon>
        <taxon>Amphisphaeriales</taxon>
        <taxon>Sporocadaceae</taxon>
        <taxon>Pestalotiopsis</taxon>
    </lineage>
</organism>
<dbReference type="OrthoDB" id="686384at2759"/>
<dbReference type="HOGENOM" id="CLU_023205_4_0_1"/>
<dbReference type="GO" id="GO:0016491">
    <property type="term" value="F:oxidoreductase activity"/>
    <property type="evidence" value="ECO:0007669"/>
    <property type="project" value="UniProtKB-KW"/>
</dbReference>
<evidence type="ECO:0000313" key="3">
    <source>
        <dbReference type="EMBL" id="ETS86259.1"/>
    </source>
</evidence>
<evidence type="ECO:0000313" key="4">
    <source>
        <dbReference type="Proteomes" id="UP000030651"/>
    </source>
</evidence>
<dbReference type="Gene3D" id="3.30.1330.40">
    <property type="entry name" value="RutC-like"/>
    <property type="match status" value="1"/>
</dbReference>
<dbReference type="Pfam" id="PF00248">
    <property type="entry name" value="Aldo_ket_red"/>
    <property type="match status" value="1"/>
</dbReference>
<dbReference type="SUPFAM" id="SSF51430">
    <property type="entry name" value="NAD(P)-linked oxidoreductase"/>
    <property type="match status" value="1"/>
</dbReference>
<dbReference type="CDD" id="cd06154">
    <property type="entry name" value="YjgF_YER057c_UK114_like_6"/>
    <property type="match status" value="1"/>
</dbReference>
<sequence>MSTKGAVQVEKTAIGGSLEIPRIVNGLWQLSGGHDKDVNIASASSAMDQLINRGLYAFDMADHYGDAELVVGHHNKSTGPKLTAFTKWCPAENGIKTFANAEAAIDHALSRMRQDKIELLQYHAWDYSDDTYIHNLNHLKSLQTKGKIGHVGLTNTDAAHLEMLCESGFRIATNQVPVNVIDRRVMTGRLTQVCQKNNVGILAYASLLGGFLSEKWVGQPEPTDPESLNWSLRKYLRFIWAAGGWDKFQVVLQALATIASRHEVPIAAVATRWVLDVPAVQAVIVGSRLDEKTDEYAAKNLLAFTFQLTDEDRALISEAQRGLSDVPGDCGDEYRRPPFLTVTGDLSHHLSNPEQSAAVAASIAKGQRIEYRTGSVWEPIAGYCRAVRVGNSIHVSGTTANSPISELPNVGGSSAHSQTVWILDIIERSVKALGASFSDIVRTRIMVQNIEDCEEVSRAHGWRMKCADILPANTLISAGVVGDNMLVEIEAWAEVGSGDRGVLQIGN</sequence>
<dbReference type="OMA" id="EPIAGYC"/>
<reference evidence="4" key="1">
    <citation type="journal article" date="2015" name="BMC Genomics">
        <title>Genomic and transcriptomic analysis of the endophytic fungus Pestalotiopsis fici reveals its lifestyle and high potential for synthesis of natural products.</title>
        <authorList>
            <person name="Wang X."/>
            <person name="Zhang X."/>
            <person name="Liu L."/>
            <person name="Xiang M."/>
            <person name="Wang W."/>
            <person name="Sun X."/>
            <person name="Che Y."/>
            <person name="Guo L."/>
            <person name="Liu G."/>
            <person name="Guo L."/>
            <person name="Wang C."/>
            <person name="Yin W.B."/>
            <person name="Stadler M."/>
            <person name="Zhang X."/>
            <person name="Liu X."/>
        </authorList>
    </citation>
    <scope>NUCLEOTIDE SEQUENCE [LARGE SCALE GENOMIC DNA]</scope>
    <source>
        <strain evidence="4">W106-1 / CGMCC3.15140</strain>
    </source>
</reference>
<dbReference type="InterPro" id="IPR035959">
    <property type="entry name" value="RutC-like_sf"/>
</dbReference>
<protein>
    <recommendedName>
        <fullName evidence="2">NADP-dependent oxidoreductase domain-containing protein</fullName>
    </recommendedName>
</protein>
<dbReference type="CDD" id="cd19101">
    <property type="entry name" value="AKR_unchar"/>
    <property type="match status" value="1"/>
</dbReference>
<dbReference type="InParanoid" id="W3XJR6"/>
<dbReference type="Gene3D" id="3.20.20.100">
    <property type="entry name" value="NADP-dependent oxidoreductase domain"/>
    <property type="match status" value="1"/>
</dbReference>
<dbReference type="AlphaFoldDB" id="W3XJR6"/>
<dbReference type="PANTHER" id="PTHR43147:SF2">
    <property type="entry name" value="NADP-DEPENDENT OXIDOREDUCTASE DOMAIN-CONTAINING PROTEIN"/>
    <property type="match status" value="1"/>
</dbReference>
<dbReference type="SUPFAM" id="SSF55298">
    <property type="entry name" value="YjgF-like"/>
    <property type="match status" value="1"/>
</dbReference>
<dbReference type="GeneID" id="19265100"/>
<dbReference type="InterPro" id="IPR036812">
    <property type="entry name" value="NAD(P)_OxRdtase_dom_sf"/>
</dbReference>
<dbReference type="eggNOG" id="KOG1575">
    <property type="taxonomic scope" value="Eukaryota"/>
</dbReference>
<dbReference type="Proteomes" id="UP000030651">
    <property type="component" value="Unassembled WGS sequence"/>
</dbReference>
<keyword evidence="4" id="KW-1185">Reference proteome</keyword>
<dbReference type="RefSeq" id="XP_007826859.1">
    <property type="nucleotide sequence ID" value="XM_007828668.1"/>
</dbReference>
<dbReference type="STRING" id="1229662.W3XJR6"/>